<dbReference type="EMBL" id="UYRU01073641">
    <property type="protein sequence ID" value="VDN23666.1"/>
    <property type="molecule type" value="Genomic_DNA"/>
</dbReference>
<dbReference type="Proteomes" id="UP000281553">
    <property type="component" value="Unassembled WGS sequence"/>
</dbReference>
<dbReference type="InterPro" id="IPR000477">
    <property type="entry name" value="RT_dom"/>
</dbReference>
<proteinExistence type="predicted"/>
<dbReference type="PANTHER" id="PTHR21301">
    <property type="entry name" value="REVERSE TRANSCRIPTASE"/>
    <property type="match status" value="1"/>
</dbReference>
<evidence type="ECO:0000313" key="2">
    <source>
        <dbReference type="EMBL" id="VDN23666.1"/>
    </source>
</evidence>
<organism evidence="2 3">
    <name type="scientific">Dibothriocephalus latus</name>
    <name type="common">Fish tapeworm</name>
    <name type="synonym">Diphyllobothrium latum</name>
    <dbReference type="NCBI Taxonomy" id="60516"/>
    <lineage>
        <taxon>Eukaryota</taxon>
        <taxon>Metazoa</taxon>
        <taxon>Spiralia</taxon>
        <taxon>Lophotrochozoa</taxon>
        <taxon>Platyhelminthes</taxon>
        <taxon>Cestoda</taxon>
        <taxon>Eucestoda</taxon>
        <taxon>Diphyllobothriidea</taxon>
        <taxon>Diphyllobothriidae</taxon>
        <taxon>Dibothriocephalus</taxon>
    </lineage>
</organism>
<evidence type="ECO:0000259" key="1">
    <source>
        <dbReference type="PROSITE" id="PS50878"/>
    </source>
</evidence>
<name>A0A3P7PZT5_DIBLA</name>
<dbReference type="Gene3D" id="2.120.10.80">
    <property type="entry name" value="Kelch-type beta propeller"/>
    <property type="match status" value="1"/>
</dbReference>
<gene>
    <name evidence="2" type="ORF">DILT_LOCUS14298</name>
</gene>
<sequence>MSRTRFCYGFLLMSLMMNPRRMSKRQADKRIVPVIESSSSHMRNPLYHAIAKWLAENLKPLQHQLAPRSYRDTFKFIDNLNDVNLSGMGMFSLGVSSLFTNVPVTETIDQIYRRIDGIAIGSLLGPLLADIFMGKLDKFQLSDQIYKLKPYGHYVDDIFAIATNDTNIYTLLNAVNQAHPSIEFKLEMETAVSFPFLDVLLSRRPDENIYGFGNEDSCKTTEEVDVFNTLERRWGKVAPMHKARNMVGAVVLKQRIFVCGGGDTSCEIYDPPTDT</sequence>
<accession>A0A3P7PZT5</accession>
<evidence type="ECO:0000313" key="3">
    <source>
        <dbReference type="Proteomes" id="UP000281553"/>
    </source>
</evidence>
<dbReference type="PROSITE" id="PS50878">
    <property type="entry name" value="RT_POL"/>
    <property type="match status" value="1"/>
</dbReference>
<dbReference type="SUPFAM" id="SSF50965">
    <property type="entry name" value="Galactose oxidase, central domain"/>
    <property type="match status" value="1"/>
</dbReference>
<keyword evidence="3" id="KW-1185">Reference proteome</keyword>
<dbReference type="InterPro" id="IPR011043">
    <property type="entry name" value="Gal_Oxase/kelch_b-propeller"/>
</dbReference>
<protein>
    <recommendedName>
        <fullName evidence="1">Reverse transcriptase domain-containing protein</fullName>
    </recommendedName>
</protein>
<feature type="domain" description="Reverse transcriptase" evidence="1">
    <location>
        <begin position="1"/>
        <end position="214"/>
    </location>
</feature>
<reference evidence="2 3" key="1">
    <citation type="submission" date="2018-11" db="EMBL/GenBank/DDBJ databases">
        <authorList>
            <consortium name="Pathogen Informatics"/>
        </authorList>
    </citation>
    <scope>NUCLEOTIDE SEQUENCE [LARGE SCALE GENOMIC DNA]</scope>
</reference>
<dbReference type="InterPro" id="IPR015915">
    <property type="entry name" value="Kelch-typ_b-propeller"/>
</dbReference>
<dbReference type="AlphaFoldDB" id="A0A3P7PZT5"/>
<dbReference type="PANTHER" id="PTHR21301:SF10">
    <property type="entry name" value="REVERSE TRANSCRIPTASE DOMAIN-CONTAINING PROTEIN"/>
    <property type="match status" value="1"/>
</dbReference>